<evidence type="ECO:0000256" key="3">
    <source>
        <dbReference type="ARBA" id="ARBA00022670"/>
    </source>
</evidence>
<evidence type="ECO:0000313" key="8">
    <source>
        <dbReference type="Proteomes" id="UP000830343"/>
    </source>
</evidence>
<evidence type="ECO:0000256" key="6">
    <source>
        <dbReference type="PIRNR" id="PIRNR001123"/>
    </source>
</evidence>
<sequence>MTTLTETIRTLTELHGAPGHEYLVRNYLKGRLSPLADEVIQDGLGGIYFVKKSKQHNAKKVMIAAHMDEVGFMVTHITQNGMLKFTSLGGWPEDVLQAQRMKVLTKDGKTFTGIIGSLPKHFRTGNEGTPQISDMMLDIGAESKEMVLEMGVNIGDVIVPEVEFKQLTEHRFLCKAWDNRYGCTIIVDVMERLNDIELPFDLYIGANVQEEVGLRGAGPAANMIQPDVALVVDCSPANDMAGKESDNGKLGGGTLLRIIDRTMILKPSFKQLLIDVYEENDVLYQYYQSPGGTDGGQIHISNEGVPTAVIGVPARYIHSNHTIFDIRDYEAARDGMMALLKKLDDEVIEFLKKN</sequence>
<keyword evidence="8" id="KW-1185">Reference proteome</keyword>
<accession>A0ABY3ZSS6</accession>
<dbReference type="InterPro" id="IPR023367">
    <property type="entry name" value="Peptidase_M42_dom2"/>
</dbReference>
<evidence type="ECO:0000256" key="4">
    <source>
        <dbReference type="ARBA" id="ARBA00022723"/>
    </source>
</evidence>
<dbReference type="EMBL" id="CP094348">
    <property type="protein sequence ID" value="UOB19954.1"/>
    <property type="molecule type" value="Genomic_DNA"/>
</dbReference>
<proteinExistence type="inferred from homology"/>
<keyword evidence="5" id="KW-0378">Hydrolase</keyword>
<dbReference type="InterPro" id="IPR008007">
    <property type="entry name" value="Peptidase_M42"/>
</dbReference>
<organism evidence="7 8">
    <name type="scientific">Macrococcus armenti</name>
    <dbReference type="NCBI Taxonomy" id="2875764"/>
    <lineage>
        <taxon>Bacteria</taxon>
        <taxon>Bacillati</taxon>
        <taxon>Bacillota</taxon>
        <taxon>Bacilli</taxon>
        <taxon>Bacillales</taxon>
        <taxon>Staphylococcaceae</taxon>
        <taxon>Macrococcus</taxon>
    </lineage>
</organism>
<dbReference type="SUPFAM" id="SSF101821">
    <property type="entry name" value="Aminopeptidase/glucanase lid domain"/>
    <property type="match status" value="1"/>
</dbReference>
<dbReference type="PANTHER" id="PTHR32481">
    <property type="entry name" value="AMINOPEPTIDASE"/>
    <property type="match status" value="1"/>
</dbReference>
<keyword evidence="4" id="KW-0479">Metal-binding</keyword>
<keyword evidence="3" id="KW-0645">Protease</keyword>
<evidence type="ECO:0000256" key="1">
    <source>
        <dbReference type="ARBA" id="ARBA00006272"/>
    </source>
</evidence>
<evidence type="ECO:0000256" key="2">
    <source>
        <dbReference type="ARBA" id="ARBA00022438"/>
    </source>
</evidence>
<dbReference type="Gene3D" id="3.40.630.10">
    <property type="entry name" value="Zn peptidases"/>
    <property type="match status" value="1"/>
</dbReference>
<reference evidence="7" key="2">
    <citation type="submission" date="2022-04" db="EMBL/GenBank/DDBJ databases">
        <title>Antimicrobial genetic elements in methicillin-resistant Macrococcus armenti.</title>
        <authorList>
            <person name="Keller J.E."/>
            <person name="Schwendener S."/>
            <person name="Pantucek R."/>
            <person name="Perreten V."/>
        </authorList>
    </citation>
    <scope>NUCLEOTIDE SEQUENCE</scope>
    <source>
        <strain evidence="7">CCM 2609</strain>
    </source>
</reference>
<dbReference type="Gene3D" id="2.40.30.40">
    <property type="entry name" value="Peptidase M42, domain 2"/>
    <property type="match status" value="1"/>
</dbReference>
<reference evidence="7" key="1">
    <citation type="submission" date="2022-03" db="EMBL/GenBank/DDBJ databases">
        <authorList>
            <person name="Vrbovska V."/>
            <person name="Kovarovic V."/>
            <person name="Botka T."/>
            <person name="Pantucek R."/>
        </authorList>
    </citation>
    <scope>NUCLEOTIDE SEQUENCE</scope>
    <source>
        <strain evidence="7">CCM 2609</strain>
    </source>
</reference>
<dbReference type="PIRSF" id="PIRSF001123">
    <property type="entry name" value="PepA_GA"/>
    <property type="match status" value="1"/>
</dbReference>
<dbReference type="RefSeq" id="WP_243365307.1">
    <property type="nucleotide sequence ID" value="NZ_CP094348.1"/>
</dbReference>
<dbReference type="SUPFAM" id="SSF53187">
    <property type="entry name" value="Zn-dependent exopeptidases"/>
    <property type="match status" value="1"/>
</dbReference>
<dbReference type="Pfam" id="PF05343">
    <property type="entry name" value="Peptidase_M42"/>
    <property type="match status" value="1"/>
</dbReference>
<keyword evidence="2" id="KW-0031">Aminopeptidase</keyword>
<evidence type="ECO:0000256" key="5">
    <source>
        <dbReference type="ARBA" id="ARBA00022801"/>
    </source>
</evidence>
<dbReference type="InterPro" id="IPR051464">
    <property type="entry name" value="Peptidase_M42_aminopept"/>
</dbReference>
<dbReference type="CDD" id="cd05656">
    <property type="entry name" value="M42_Frv"/>
    <property type="match status" value="1"/>
</dbReference>
<name>A0ABY3ZSS6_9STAP</name>
<dbReference type="PANTHER" id="PTHR32481:SF0">
    <property type="entry name" value="AMINOPEPTIDASE YPDE-RELATED"/>
    <property type="match status" value="1"/>
</dbReference>
<gene>
    <name evidence="7" type="ORF">MRZ06_07885</name>
</gene>
<dbReference type="Proteomes" id="UP000830343">
    <property type="component" value="Chromosome"/>
</dbReference>
<protein>
    <submittedName>
        <fullName evidence="7">M42 family metallopeptidase</fullName>
    </submittedName>
</protein>
<comment type="similarity">
    <text evidence="1 6">Belongs to the peptidase M42 family.</text>
</comment>
<evidence type="ECO:0000313" key="7">
    <source>
        <dbReference type="EMBL" id="UOB19954.1"/>
    </source>
</evidence>